<keyword evidence="7" id="KW-0813">Transport</keyword>
<dbReference type="InterPro" id="IPR010920">
    <property type="entry name" value="LSM_dom_sf"/>
</dbReference>
<dbReference type="Pfam" id="PF21082">
    <property type="entry name" value="MS_channel_3rd"/>
    <property type="match status" value="1"/>
</dbReference>
<dbReference type="InterPro" id="IPR045275">
    <property type="entry name" value="MscS_archaea/bacteria_type"/>
</dbReference>
<comment type="function">
    <text evidence="7">Mechanosensitive channel that participates in the regulation of osmotic pressure changes within the cell, opening in response to stretch forces in the membrane lipid bilayer, without the need for other proteins. Contributes to normal resistance to hypoosmotic shock. Forms an ion channel of 1.0 nanosiemens conductance with a slight preference for anions.</text>
</comment>
<evidence type="ECO:0000256" key="5">
    <source>
        <dbReference type="ARBA" id="ARBA00022989"/>
    </source>
</evidence>
<dbReference type="PANTHER" id="PTHR30221:SF1">
    <property type="entry name" value="SMALL-CONDUCTANCE MECHANOSENSITIVE CHANNEL"/>
    <property type="match status" value="1"/>
</dbReference>
<dbReference type="SUPFAM" id="SSF50182">
    <property type="entry name" value="Sm-like ribonucleoproteins"/>
    <property type="match status" value="1"/>
</dbReference>
<dbReference type="InterPro" id="IPR006686">
    <property type="entry name" value="MscS_channel_CS"/>
</dbReference>
<dbReference type="AlphaFoldDB" id="A0A832J6E8"/>
<keyword evidence="6 7" id="KW-0472">Membrane</keyword>
<dbReference type="EMBL" id="DRNF01000155">
    <property type="protein sequence ID" value="HHJ80476.1"/>
    <property type="molecule type" value="Genomic_DNA"/>
</dbReference>
<feature type="domain" description="Mechanosensitive ion channel transmembrane helices 2/3" evidence="10">
    <location>
        <begin position="69"/>
        <end position="101"/>
    </location>
</feature>
<dbReference type="InterPro" id="IPR011014">
    <property type="entry name" value="MscS_channel_TM-2"/>
</dbReference>
<dbReference type="InterPro" id="IPR049142">
    <property type="entry name" value="MS_channel_1st"/>
</dbReference>
<evidence type="ECO:0000313" key="11">
    <source>
        <dbReference type="EMBL" id="HHJ80476.1"/>
    </source>
</evidence>
<dbReference type="Gene3D" id="1.10.287.1260">
    <property type="match status" value="1"/>
</dbReference>
<name>A0A832J6E8_9GAMM</name>
<comment type="subcellular location">
    <subcellularLocation>
        <location evidence="7">Cell inner membrane</location>
        <topology evidence="7">Multi-pass membrane protein</topology>
    </subcellularLocation>
    <subcellularLocation>
        <location evidence="1">Cell membrane</location>
        <topology evidence="1">Multi-pass membrane protein</topology>
    </subcellularLocation>
</comment>
<evidence type="ECO:0000256" key="3">
    <source>
        <dbReference type="ARBA" id="ARBA00022475"/>
    </source>
</evidence>
<comment type="caution">
    <text evidence="11">The sequence shown here is derived from an EMBL/GenBank/DDBJ whole genome shotgun (WGS) entry which is preliminary data.</text>
</comment>
<keyword evidence="7" id="KW-0997">Cell inner membrane</keyword>
<dbReference type="InterPro" id="IPR011066">
    <property type="entry name" value="MscS_channel_C_sf"/>
</dbReference>
<dbReference type="PANTHER" id="PTHR30221">
    <property type="entry name" value="SMALL-CONDUCTANCE MECHANOSENSITIVE CHANNEL"/>
    <property type="match status" value="1"/>
</dbReference>
<dbReference type="SUPFAM" id="SSF82689">
    <property type="entry name" value="Mechanosensitive channel protein MscS (YggB), C-terminal domain"/>
    <property type="match status" value="1"/>
</dbReference>
<keyword evidence="5 7" id="KW-1133">Transmembrane helix</keyword>
<dbReference type="PROSITE" id="PS01246">
    <property type="entry name" value="UPF0003"/>
    <property type="match status" value="1"/>
</dbReference>
<feature type="domain" description="Mechanosensitive ion channel MscS" evidence="8">
    <location>
        <begin position="104"/>
        <end position="169"/>
    </location>
</feature>
<feature type="domain" description="Mechanosensitive ion channel MscS C-terminal" evidence="9">
    <location>
        <begin position="176"/>
        <end position="258"/>
    </location>
</feature>
<accession>A0A832J6E8</accession>
<dbReference type="InterPro" id="IPR008910">
    <property type="entry name" value="MSC_TM_helix"/>
</dbReference>
<evidence type="ECO:0000256" key="2">
    <source>
        <dbReference type="ARBA" id="ARBA00008017"/>
    </source>
</evidence>
<dbReference type="Pfam" id="PF05552">
    <property type="entry name" value="MS_channel_1st_1"/>
    <property type="match status" value="1"/>
</dbReference>
<feature type="transmembrane region" description="Helical" evidence="7">
    <location>
        <begin position="62"/>
        <end position="81"/>
    </location>
</feature>
<evidence type="ECO:0000256" key="6">
    <source>
        <dbReference type="ARBA" id="ARBA00023136"/>
    </source>
</evidence>
<reference evidence="11" key="1">
    <citation type="journal article" date="2020" name="mSystems">
        <title>Genome- and Community-Level Interaction Insights into Carbon Utilization and Element Cycling Functions of Hydrothermarchaeota in Hydrothermal Sediment.</title>
        <authorList>
            <person name="Zhou Z."/>
            <person name="Liu Y."/>
            <person name="Xu W."/>
            <person name="Pan J."/>
            <person name="Luo Z.H."/>
            <person name="Li M."/>
        </authorList>
    </citation>
    <scope>NUCLEOTIDE SEQUENCE [LARGE SCALE GENOMIC DNA]</scope>
    <source>
        <strain evidence="11">HyVt-505</strain>
    </source>
</reference>
<dbReference type="GO" id="GO:0005886">
    <property type="term" value="C:plasma membrane"/>
    <property type="evidence" value="ECO:0007669"/>
    <property type="project" value="UniProtKB-SubCell"/>
</dbReference>
<keyword evidence="7" id="KW-0406">Ion transport</keyword>
<dbReference type="InterPro" id="IPR006685">
    <property type="entry name" value="MscS_channel_2nd"/>
</dbReference>
<dbReference type="Pfam" id="PF00924">
    <property type="entry name" value="MS_channel_2nd"/>
    <property type="match status" value="1"/>
</dbReference>
<evidence type="ECO:0000256" key="4">
    <source>
        <dbReference type="ARBA" id="ARBA00022692"/>
    </source>
</evidence>
<keyword evidence="7" id="KW-0407">Ion channel</keyword>
<keyword evidence="3" id="KW-1003">Cell membrane</keyword>
<dbReference type="Pfam" id="PF21088">
    <property type="entry name" value="MS_channel_1st"/>
    <property type="match status" value="1"/>
</dbReference>
<sequence length="272" mass="29373">MEPEELIKQATELSLTYGPKLVGAIVVWIIGGWIVKAIVNVVGKGMDKAGTDASLKPFLKGLIGGLLKVMLVITVLGMLGIQMTSFIAILGAAGLAVGMALSGTLQNFAGGVMILIFKPFKAGDVIDAQGFVGSVSEIQIFNTILKTPDNKTIIIPNGGLSTGSMTNFSTEERRRVDWTIGVGYGDDLDKARQVIKQLCDDDARILKDPEVFIAVSELADSSVNFAVRAWVEAGDYWGVYFDMNENVYKTFAREGLNIPYPQMDVHVHKDVA</sequence>
<comment type="caution">
    <text evidence="7">Lacks conserved residue(s) required for the propagation of feature annotation.</text>
</comment>
<keyword evidence="4 7" id="KW-0812">Transmembrane</keyword>
<dbReference type="Gene3D" id="2.30.30.60">
    <property type="match status" value="1"/>
</dbReference>
<dbReference type="SUPFAM" id="SSF82861">
    <property type="entry name" value="Mechanosensitive channel protein MscS (YggB), transmembrane region"/>
    <property type="match status" value="1"/>
</dbReference>
<evidence type="ECO:0000256" key="1">
    <source>
        <dbReference type="ARBA" id="ARBA00004651"/>
    </source>
</evidence>
<evidence type="ECO:0000259" key="8">
    <source>
        <dbReference type="Pfam" id="PF00924"/>
    </source>
</evidence>
<feature type="transmembrane region" description="Helical" evidence="7">
    <location>
        <begin position="21"/>
        <end position="42"/>
    </location>
</feature>
<dbReference type="GO" id="GO:0008381">
    <property type="term" value="F:mechanosensitive monoatomic ion channel activity"/>
    <property type="evidence" value="ECO:0007669"/>
    <property type="project" value="InterPro"/>
</dbReference>
<comment type="subunit">
    <text evidence="7">Homoheptamer.</text>
</comment>
<gene>
    <name evidence="11" type="ORF">ENJ65_02460</name>
</gene>
<evidence type="ECO:0000259" key="9">
    <source>
        <dbReference type="Pfam" id="PF21082"/>
    </source>
</evidence>
<dbReference type="InterPro" id="IPR023408">
    <property type="entry name" value="MscS_beta-dom_sf"/>
</dbReference>
<protein>
    <recommendedName>
        <fullName evidence="7">Small-conductance mechanosensitive channel</fullName>
    </recommendedName>
</protein>
<comment type="similarity">
    <text evidence="2 7">Belongs to the MscS (TC 1.A.23) family.</text>
</comment>
<dbReference type="Gene3D" id="3.30.70.100">
    <property type="match status" value="1"/>
</dbReference>
<evidence type="ECO:0000256" key="7">
    <source>
        <dbReference type="RuleBase" id="RU369025"/>
    </source>
</evidence>
<feature type="transmembrane region" description="Helical" evidence="7">
    <location>
        <begin position="87"/>
        <end position="117"/>
    </location>
</feature>
<dbReference type="InterPro" id="IPR049278">
    <property type="entry name" value="MS_channel_C"/>
</dbReference>
<organism evidence="11">
    <name type="scientific">Candidatus Tenderia electrophaga</name>
    <dbReference type="NCBI Taxonomy" id="1748243"/>
    <lineage>
        <taxon>Bacteria</taxon>
        <taxon>Pseudomonadati</taxon>
        <taxon>Pseudomonadota</taxon>
        <taxon>Gammaproteobacteria</taxon>
        <taxon>Candidatus Tenderiales</taxon>
        <taxon>Candidatus Tenderiaceae</taxon>
        <taxon>Candidatus Tenderia</taxon>
    </lineage>
</organism>
<evidence type="ECO:0000259" key="10">
    <source>
        <dbReference type="Pfam" id="PF21088"/>
    </source>
</evidence>
<proteinExistence type="inferred from homology"/>
<dbReference type="Proteomes" id="UP000885832">
    <property type="component" value="Unassembled WGS sequence"/>
</dbReference>